<accession>X0Z4A3</accession>
<dbReference type="CDD" id="cd06154">
    <property type="entry name" value="YjgF_YER057c_UK114_like_6"/>
    <property type="match status" value="1"/>
</dbReference>
<reference evidence="1" key="1">
    <citation type="journal article" date="2014" name="Front. Microbiol.">
        <title>High frequency of phylogenetically diverse reductive dehalogenase-homologous genes in deep subseafloor sedimentary metagenomes.</title>
        <authorList>
            <person name="Kawai M."/>
            <person name="Futagami T."/>
            <person name="Toyoda A."/>
            <person name="Takaki Y."/>
            <person name="Nishi S."/>
            <person name="Hori S."/>
            <person name="Arai W."/>
            <person name="Tsubouchi T."/>
            <person name="Morono Y."/>
            <person name="Uchiyama I."/>
            <person name="Ito T."/>
            <person name="Fujiyama A."/>
            <person name="Inagaki F."/>
            <person name="Takami H."/>
        </authorList>
    </citation>
    <scope>NUCLEOTIDE SEQUENCE</scope>
    <source>
        <strain evidence="1">Expedition CK06-06</strain>
    </source>
</reference>
<comment type="caution">
    <text evidence="1">The sequence shown here is derived from an EMBL/GenBank/DDBJ whole genome shotgun (WGS) entry which is preliminary data.</text>
</comment>
<dbReference type="SUPFAM" id="SSF55298">
    <property type="entry name" value="YjgF-like"/>
    <property type="match status" value="1"/>
</dbReference>
<evidence type="ECO:0008006" key="2">
    <source>
        <dbReference type="Google" id="ProtNLM"/>
    </source>
</evidence>
<dbReference type="AlphaFoldDB" id="X0Z4A3"/>
<dbReference type="PANTHER" id="PTHR43857">
    <property type="entry name" value="BLR7761 PROTEIN"/>
    <property type="match status" value="1"/>
</dbReference>
<evidence type="ECO:0000313" key="1">
    <source>
        <dbReference type="EMBL" id="GAG43381.1"/>
    </source>
</evidence>
<proteinExistence type="predicted"/>
<dbReference type="InterPro" id="IPR035959">
    <property type="entry name" value="RutC-like_sf"/>
</dbReference>
<dbReference type="Gene3D" id="3.30.1330.40">
    <property type="entry name" value="RutC-like"/>
    <property type="match status" value="1"/>
</dbReference>
<dbReference type="Pfam" id="PF01042">
    <property type="entry name" value="Ribonuc_L-PSP"/>
    <property type="match status" value="1"/>
</dbReference>
<organism evidence="1">
    <name type="scientific">marine sediment metagenome</name>
    <dbReference type="NCBI Taxonomy" id="412755"/>
    <lineage>
        <taxon>unclassified sequences</taxon>
        <taxon>metagenomes</taxon>
        <taxon>ecological metagenomes</taxon>
    </lineage>
</organism>
<dbReference type="PANTHER" id="PTHR43857:SF1">
    <property type="entry name" value="YJGH FAMILY PROTEIN"/>
    <property type="match status" value="1"/>
</dbReference>
<dbReference type="InterPro" id="IPR006175">
    <property type="entry name" value="YjgF/YER057c/UK114"/>
</dbReference>
<dbReference type="EMBL" id="BARS01052533">
    <property type="protein sequence ID" value="GAG43381.1"/>
    <property type="molecule type" value="Genomic_DNA"/>
</dbReference>
<protein>
    <recommendedName>
        <fullName evidence="2">RidA family protein</fullName>
    </recommendedName>
</protein>
<gene>
    <name evidence="1" type="ORF">S01H1_78089</name>
</gene>
<name>X0Z4A3_9ZZZZ</name>
<sequence>MTERRRISSNSPYEDVIGFSRAVRVGDTVYVSGTVAWGDDGRLMGEGDVYAQARQTLRNIERALAEAGATMRDVVRTRIYLTDMGRWEEAARAHAEAFAEVKPAASMLEVSGLAEPAMLVEIEAVAVV</sequence>